<accession>A0A371CX32</accession>
<dbReference type="Proteomes" id="UP000256964">
    <property type="component" value="Unassembled WGS sequence"/>
</dbReference>
<sequence length="159" mass="18290">MIGPFTTVMLPNAFSITPSPCCTPCIIHHPNVRCLRALFCTRPMLLTVPSILCTDRYLRSQFDRCSTLCCRSFCVCMSVSYVQRAEYDVVCVCRWTVQEGRLQLRTPYYHDEYSVLNGKASTSQSAMLTTQCRHTERRSELWIQSFRNTVHPLAHPSRS</sequence>
<evidence type="ECO:0000313" key="1">
    <source>
        <dbReference type="EMBL" id="RDX44852.1"/>
    </source>
</evidence>
<reference evidence="1 2" key="1">
    <citation type="journal article" date="2018" name="Biotechnol. Biofuels">
        <title>Integrative visual omics of the white-rot fungus Polyporus brumalis exposes the biotechnological potential of its oxidative enzymes for delignifying raw plant biomass.</title>
        <authorList>
            <person name="Miyauchi S."/>
            <person name="Rancon A."/>
            <person name="Drula E."/>
            <person name="Hage H."/>
            <person name="Chaduli D."/>
            <person name="Favel A."/>
            <person name="Grisel S."/>
            <person name="Henrissat B."/>
            <person name="Herpoel-Gimbert I."/>
            <person name="Ruiz-Duenas F.J."/>
            <person name="Chevret D."/>
            <person name="Hainaut M."/>
            <person name="Lin J."/>
            <person name="Wang M."/>
            <person name="Pangilinan J."/>
            <person name="Lipzen A."/>
            <person name="Lesage-Meessen L."/>
            <person name="Navarro D."/>
            <person name="Riley R."/>
            <person name="Grigoriev I.V."/>
            <person name="Zhou S."/>
            <person name="Raouche S."/>
            <person name="Rosso M.N."/>
        </authorList>
    </citation>
    <scope>NUCLEOTIDE SEQUENCE [LARGE SCALE GENOMIC DNA]</scope>
    <source>
        <strain evidence="1 2">BRFM 1820</strain>
    </source>
</reference>
<evidence type="ECO:0000313" key="2">
    <source>
        <dbReference type="Proteomes" id="UP000256964"/>
    </source>
</evidence>
<keyword evidence="2" id="KW-1185">Reference proteome</keyword>
<name>A0A371CX32_9APHY</name>
<proteinExistence type="predicted"/>
<dbReference type="EMBL" id="KZ857444">
    <property type="protein sequence ID" value="RDX44852.1"/>
    <property type="molecule type" value="Genomic_DNA"/>
</dbReference>
<gene>
    <name evidence="1" type="ORF">OH76DRAFT_1035471</name>
</gene>
<organism evidence="1 2">
    <name type="scientific">Lentinus brumalis</name>
    <dbReference type="NCBI Taxonomy" id="2498619"/>
    <lineage>
        <taxon>Eukaryota</taxon>
        <taxon>Fungi</taxon>
        <taxon>Dikarya</taxon>
        <taxon>Basidiomycota</taxon>
        <taxon>Agaricomycotina</taxon>
        <taxon>Agaricomycetes</taxon>
        <taxon>Polyporales</taxon>
        <taxon>Polyporaceae</taxon>
        <taxon>Lentinus</taxon>
    </lineage>
</organism>
<dbReference type="AlphaFoldDB" id="A0A371CX32"/>
<protein>
    <submittedName>
        <fullName evidence="1">Uncharacterized protein</fullName>
    </submittedName>
</protein>